<proteinExistence type="predicted"/>
<dbReference type="EMBL" id="GL378362">
    <property type="protein sequence ID" value="EFJ44717.1"/>
    <property type="molecule type" value="Genomic_DNA"/>
</dbReference>
<protein>
    <submittedName>
        <fullName evidence="1">Uncharacterized protein</fullName>
    </submittedName>
</protein>
<reference evidence="1 2" key="1">
    <citation type="journal article" date="2010" name="Science">
        <title>Genomic analysis of organismal complexity in the multicellular green alga Volvox carteri.</title>
        <authorList>
            <person name="Prochnik S.E."/>
            <person name="Umen J."/>
            <person name="Nedelcu A.M."/>
            <person name="Hallmann A."/>
            <person name="Miller S.M."/>
            <person name="Nishii I."/>
            <person name="Ferris P."/>
            <person name="Kuo A."/>
            <person name="Mitros T."/>
            <person name="Fritz-Laylin L.K."/>
            <person name="Hellsten U."/>
            <person name="Chapman J."/>
            <person name="Simakov O."/>
            <person name="Rensing S.A."/>
            <person name="Terry A."/>
            <person name="Pangilinan J."/>
            <person name="Kapitonov V."/>
            <person name="Jurka J."/>
            <person name="Salamov A."/>
            <person name="Shapiro H."/>
            <person name="Schmutz J."/>
            <person name="Grimwood J."/>
            <person name="Lindquist E."/>
            <person name="Lucas S."/>
            <person name="Grigoriev I.V."/>
            <person name="Schmitt R."/>
            <person name="Kirk D."/>
            <person name="Rokhsar D.S."/>
        </authorList>
    </citation>
    <scope>NUCLEOTIDE SEQUENCE [LARGE SCALE GENOMIC DNA]</scope>
    <source>
        <strain evidence="2">f. Nagariensis / Eve</strain>
    </source>
</reference>
<dbReference type="RefSeq" id="XP_002954293.1">
    <property type="nucleotide sequence ID" value="XM_002954247.1"/>
</dbReference>
<accession>D8U6I1</accession>
<name>D8U6I1_VOLCA</name>
<dbReference type="KEGG" id="vcn:VOLCADRAFT_95067"/>
<dbReference type="Proteomes" id="UP000001058">
    <property type="component" value="Unassembled WGS sequence"/>
</dbReference>
<evidence type="ECO:0000313" key="2">
    <source>
        <dbReference type="Proteomes" id="UP000001058"/>
    </source>
</evidence>
<evidence type="ECO:0000313" key="1">
    <source>
        <dbReference type="EMBL" id="EFJ44717.1"/>
    </source>
</evidence>
<sequence>MVLIIIVPRPLQGEAPQRDVPGLPDFREVPGQCQGGASVMMRAGQSYINVRHMETIAMGQETRAPRVMAAATPALQLRLLTPHPAAQRRPDRRQWMAASSRARYMYTGKSTKRHDTQASISSLCPCRFTKGVLVFGNVFLAH</sequence>
<gene>
    <name evidence="1" type="ORF">VOLCADRAFT_95067</name>
</gene>
<dbReference type="InParanoid" id="D8U6I1"/>
<keyword evidence="2" id="KW-1185">Reference proteome</keyword>
<dbReference type="GeneID" id="9624070"/>
<dbReference type="AlphaFoldDB" id="D8U6I1"/>
<organism evidence="2">
    <name type="scientific">Volvox carteri f. nagariensis</name>
    <dbReference type="NCBI Taxonomy" id="3068"/>
    <lineage>
        <taxon>Eukaryota</taxon>
        <taxon>Viridiplantae</taxon>
        <taxon>Chlorophyta</taxon>
        <taxon>core chlorophytes</taxon>
        <taxon>Chlorophyceae</taxon>
        <taxon>CS clade</taxon>
        <taxon>Chlamydomonadales</taxon>
        <taxon>Volvocaceae</taxon>
        <taxon>Volvox</taxon>
    </lineage>
</organism>